<dbReference type="OrthoDB" id="9812389at2"/>
<evidence type="ECO:0000313" key="4">
    <source>
        <dbReference type="EMBL" id="PKY66659.1"/>
    </source>
</evidence>
<dbReference type="NCBIfam" id="NF002761">
    <property type="entry name" value="PRK02821.1"/>
    <property type="match status" value="1"/>
</dbReference>
<dbReference type="PROSITE" id="PS50084">
    <property type="entry name" value="KH_TYPE_1"/>
    <property type="match status" value="1"/>
</dbReference>
<comment type="function">
    <text evidence="3">A probable RNA-binding protein.</text>
</comment>
<dbReference type="PANTHER" id="PTHR34654:SF1">
    <property type="entry name" value="RNA-BINDING PROTEIN KHPA"/>
    <property type="match status" value="1"/>
</dbReference>
<evidence type="ECO:0000256" key="3">
    <source>
        <dbReference type="HAMAP-Rule" id="MF_00088"/>
    </source>
</evidence>
<dbReference type="Gene3D" id="3.30.300.20">
    <property type="match status" value="1"/>
</dbReference>
<comment type="subcellular location">
    <subcellularLocation>
        <location evidence="3">Cytoplasm</location>
    </subcellularLocation>
</comment>
<evidence type="ECO:0000256" key="2">
    <source>
        <dbReference type="ARBA" id="ARBA00022884"/>
    </source>
</evidence>
<evidence type="ECO:0000313" key="5">
    <source>
        <dbReference type="Proteomes" id="UP000234545"/>
    </source>
</evidence>
<dbReference type="Pfam" id="PF13083">
    <property type="entry name" value="KH_KhpA-B"/>
    <property type="match status" value="1"/>
</dbReference>
<dbReference type="InterPro" id="IPR020627">
    <property type="entry name" value="KhpA"/>
</dbReference>
<name>A0A2I1I6D1_9ACTO</name>
<dbReference type="Proteomes" id="UP000234545">
    <property type="component" value="Unassembled WGS sequence"/>
</dbReference>
<gene>
    <name evidence="3" type="primary">khpA</name>
    <name evidence="4" type="ORF">CYJ25_03795</name>
</gene>
<dbReference type="GO" id="GO:0005737">
    <property type="term" value="C:cytoplasm"/>
    <property type="evidence" value="ECO:0007669"/>
    <property type="project" value="UniProtKB-SubCell"/>
</dbReference>
<comment type="similarity">
    <text evidence="3">Belongs to the KhpA RNA-binding protein family.</text>
</comment>
<dbReference type="InterPro" id="IPR009019">
    <property type="entry name" value="KH_sf_prok-type"/>
</dbReference>
<evidence type="ECO:0000256" key="1">
    <source>
        <dbReference type="ARBA" id="ARBA00022490"/>
    </source>
</evidence>
<dbReference type="CDD" id="cd22533">
    <property type="entry name" value="KH-II_YlqC-like"/>
    <property type="match status" value="1"/>
</dbReference>
<dbReference type="GO" id="GO:0003723">
    <property type="term" value="F:RNA binding"/>
    <property type="evidence" value="ECO:0007669"/>
    <property type="project" value="UniProtKB-UniRule"/>
</dbReference>
<reference evidence="4 5" key="1">
    <citation type="submission" date="2017-12" db="EMBL/GenBank/DDBJ databases">
        <title>Phylogenetic diversity of female urinary microbiome.</title>
        <authorList>
            <person name="Thomas-White K."/>
            <person name="Wolfe A.J."/>
        </authorList>
    </citation>
    <scope>NUCLEOTIDE SEQUENCE [LARGE SCALE GENOMIC DNA]</scope>
    <source>
        <strain evidence="4 5">UMB0250</strain>
    </source>
</reference>
<dbReference type="PANTHER" id="PTHR34654">
    <property type="entry name" value="UPF0109 PROTEIN SCO5592"/>
    <property type="match status" value="1"/>
</dbReference>
<keyword evidence="2 3" id="KW-0694">RNA-binding</keyword>
<dbReference type="RefSeq" id="WP_006681183.1">
    <property type="nucleotide sequence ID" value="NZ_CP048928.1"/>
</dbReference>
<protein>
    <recommendedName>
        <fullName evidence="3">RNA-binding protein KhpA</fullName>
    </recommendedName>
    <alternativeName>
        <fullName evidence="3">KH-domain protein A</fullName>
    </alternativeName>
</protein>
<dbReference type="SUPFAM" id="SSF54814">
    <property type="entry name" value="Prokaryotic type KH domain (KH-domain type II)"/>
    <property type="match status" value="1"/>
</dbReference>
<accession>A0A2I1I6D1</accession>
<dbReference type="HAMAP" id="MF_00088">
    <property type="entry name" value="KhpA"/>
    <property type="match status" value="1"/>
</dbReference>
<proteinExistence type="inferred from homology"/>
<sequence length="79" mass="8697">MLADALEHLVSGIVDHPEDVRVSARSMRRGHLLEVRVNPDDLGRVIGRSGRTARALRTVMGALSTRGPIRVDVVDTDRE</sequence>
<comment type="caution">
    <text evidence="4">The sequence shown here is derived from an EMBL/GenBank/DDBJ whole genome shotgun (WGS) entry which is preliminary data.</text>
</comment>
<keyword evidence="1 3" id="KW-0963">Cytoplasm</keyword>
<dbReference type="EMBL" id="PKKJ01000002">
    <property type="protein sequence ID" value="PKY66659.1"/>
    <property type="molecule type" value="Genomic_DNA"/>
</dbReference>
<dbReference type="AlphaFoldDB" id="A0A2I1I6D1"/>
<dbReference type="InterPro" id="IPR015946">
    <property type="entry name" value="KH_dom-like_a/b"/>
</dbReference>
<organism evidence="4 5">
    <name type="scientific">Schaalia turicensis</name>
    <dbReference type="NCBI Taxonomy" id="131111"/>
    <lineage>
        <taxon>Bacteria</taxon>
        <taxon>Bacillati</taxon>
        <taxon>Actinomycetota</taxon>
        <taxon>Actinomycetes</taxon>
        <taxon>Actinomycetales</taxon>
        <taxon>Actinomycetaceae</taxon>
        <taxon>Schaalia</taxon>
    </lineage>
</organism>